<evidence type="ECO:0000256" key="1">
    <source>
        <dbReference type="ARBA" id="ARBA00003670"/>
    </source>
</evidence>
<comment type="caution">
    <text evidence="3">The sequence shown here is derived from an EMBL/GenBank/DDBJ whole genome shotgun (WGS) entry which is preliminary data.</text>
</comment>
<dbReference type="GO" id="GO:0005829">
    <property type="term" value="C:cytosol"/>
    <property type="evidence" value="ECO:0007669"/>
    <property type="project" value="TreeGrafter"/>
</dbReference>
<dbReference type="PANTHER" id="PTHR30523">
    <property type="entry name" value="PHOSPHOENOLPYRUVATE CARBOXYLASE"/>
    <property type="match status" value="1"/>
</dbReference>
<proteinExistence type="predicted"/>
<dbReference type="PANTHER" id="PTHR30523:SF6">
    <property type="entry name" value="PHOSPHOENOLPYRUVATE CARBOXYLASE"/>
    <property type="match status" value="1"/>
</dbReference>
<dbReference type="GO" id="GO:0015977">
    <property type="term" value="P:carbon fixation"/>
    <property type="evidence" value="ECO:0007669"/>
    <property type="project" value="InterPro"/>
</dbReference>
<dbReference type="InterPro" id="IPR015813">
    <property type="entry name" value="Pyrv/PenolPyrv_kinase-like_dom"/>
</dbReference>
<dbReference type="EMBL" id="BNCI01000001">
    <property type="protein sequence ID" value="GHF13436.1"/>
    <property type="molecule type" value="Genomic_DNA"/>
</dbReference>
<organism evidence="3 4">
    <name type="scientific">Kordiimonas sediminis</name>
    <dbReference type="NCBI Taxonomy" id="1735581"/>
    <lineage>
        <taxon>Bacteria</taxon>
        <taxon>Pseudomonadati</taxon>
        <taxon>Pseudomonadota</taxon>
        <taxon>Alphaproteobacteria</taxon>
        <taxon>Kordiimonadales</taxon>
        <taxon>Kordiimonadaceae</taxon>
        <taxon>Kordiimonas</taxon>
    </lineage>
</organism>
<dbReference type="GO" id="GO:0008964">
    <property type="term" value="F:phosphoenolpyruvate carboxylase activity"/>
    <property type="evidence" value="ECO:0007669"/>
    <property type="project" value="InterPro"/>
</dbReference>
<gene>
    <name evidence="3" type="ORF">GCM10017044_04330</name>
</gene>
<dbReference type="GO" id="GO:0006099">
    <property type="term" value="P:tricarboxylic acid cycle"/>
    <property type="evidence" value="ECO:0007669"/>
    <property type="project" value="InterPro"/>
</dbReference>
<dbReference type="AlphaFoldDB" id="A0A919ALH1"/>
<protein>
    <recommendedName>
        <fullName evidence="2">Phosphoenolpyruvate carboxylase</fullName>
    </recommendedName>
</protein>
<reference evidence="3" key="2">
    <citation type="submission" date="2020-09" db="EMBL/GenBank/DDBJ databases">
        <authorList>
            <person name="Sun Q."/>
            <person name="Kim S."/>
        </authorList>
    </citation>
    <scope>NUCLEOTIDE SEQUENCE</scope>
    <source>
        <strain evidence="3">KCTC 42590</strain>
    </source>
</reference>
<keyword evidence="4" id="KW-1185">Reference proteome</keyword>
<reference evidence="3" key="1">
    <citation type="journal article" date="2014" name="Int. J. Syst. Evol. Microbiol.">
        <title>Complete genome sequence of Corynebacterium casei LMG S-19264T (=DSM 44701T), isolated from a smear-ripened cheese.</title>
        <authorList>
            <consortium name="US DOE Joint Genome Institute (JGI-PGF)"/>
            <person name="Walter F."/>
            <person name="Albersmeier A."/>
            <person name="Kalinowski J."/>
            <person name="Ruckert C."/>
        </authorList>
    </citation>
    <scope>NUCLEOTIDE SEQUENCE</scope>
    <source>
        <strain evidence="3">KCTC 42590</strain>
    </source>
</reference>
<evidence type="ECO:0000256" key="2">
    <source>
        <dbReference type="ARBA" id="ARBA00022419"/>
    </source>
</evidence>
<sequence length="942" mass="106115">MGYFMSTDLINEIQESIAAYRASANEDPVINPYSPLAFKLARAIDEGTFTLDAVKASLSDLNEKAFKARVRRLRAYIGQTSPADNQQQLTAAIDNIADKADTFDQFQDHIEQDLIGLVITAHPTFAYDENTYANLVAATFDQPHKAHLSPPDSSLDLNSEYKQAAHALETFHKAFDKLAATILQAAQKHYPEDWKLLTPRLITIASWVGFDLDGRSDITWLTSVRFRLKMAAGQLRSYADRWAELSKRIEDTADSKTIGASLQAYTEYYSRAYDHIPSEPDDIDAVRTFSKNIATKLPDTTLSFSGLKSRLGALATHTKDSALATDILVFRARLSAFGFGQSHMHFRLNASQLHNGIRPLVSMEKSPDIASSKRRFITAVSSLLDTVEAQTVSFEHVATERVTAARLFMLVSQFRRYFNDDTPIRFLIAEADTPFTVLAALYYAKLFGVDDITDISPLFETEIALERGSKVIEELLENPHYYAYVKKRGRLAVQAGYSDAGRYMGQVAAGLSIERLRMKLMRLWQKFDLEGVELLIFDTGGESVGRGAHPESLQARLRYYNSYAARGLCRDLGISYKQEISLQGGDGYMLLGNTEAALATVSQILTSELTIPPRDAADYLYEDTDWSLDFFLKLKEFHSRLTDDPDYLTLIASMGPEILYPSGSRMTIRQVEGRAPAALEKLSQIRAIPHNALLQQMGFFSNSVSGLGGAINSDPDSFEAAIEKSERLRHILKLVNTALDLTDEDLLRGYIAQFDPQYWIDCLRFEKEEHRHRRIKRLVKLLVSHNIHEPLRRMNRVFDEDLIDLKDQLETMSLDKGFTLSDEEKNEYILLHVIRIALIQRLFILTTRIPRFASHKGTTTETIKLQILKFQIPSALSQLREIFQAGPDTRDAGPNYEGASYTPPNTSGYAWEHVEVFDAIEDHFNLIRDVSMTLSGYTGAMG</sequence>
<dbReference type="Pfam" id="PF00311">
    <property type="entry name" value="PEPcase"/>
    <property type="match status" value="1"/>
</dbReference>
<accession>A0A919ALH1</accession>
<dbReference type="Proteomes" id="UP000630923">
    <property type="component" value="Unassembled WGS sequence"/>
</dbReference>
<evidence type="ECO:0000313" key="3">
    <source>
        <dbReference type="EMBL" id="GHF13436.1"/>
    </source>
</evidence>
<dbReference type="SUPFAM" id="SSF51621">
    <property type="entry name" value="Phosphoenolpyruvate/pyruvate domain"/>
    <property type="match status" value="1"/>
</dbReference>
<evidence type="ECO:0000313" key="4">
    <source>
        <dbReference type="Proteomes" id="UP000630923"/>
    </source>
</evidence>
<name>A0A919ALH1_9PROT</name>
<dbReference type="InterPro" id="IPR021135">
    <property type="entry name" value="PEP_COase"/>
</dbReference>
<comment type="function">
    <text evidence="1">Forms oxaloacetate, a four-carbon dicarboxylic acid source for the tricarboxylic acid cycle.</text>
</comment>